<evidence type="ECO:0000256" key="1">
    <source>
        <dbReference type="ARBA" id="ARBA00001967"/>
    </source>
</evidence>
<dbReference type="PANTHER" id="PTHR42958:SF4">
    <property type="entry name" value="HYDROGENASE EXPRESSION_FORMATION PROTEIN HUPK"/>
    <property type="match status" value="1"/>
</dbReference>
<evidence type="ECO:0000256" key="2">
    <source>
        <dbReference type="ARBA" id="ARBA00004196"/>
    </source>
</evidence>
<keyword evidence="7" id="KW-0460">Magnesium</keyword>
<keyword evidence="7" id="KW-0408">Iron</keyword>
<feature type="binding site" evidence="7">
    <location>
        <position position="63"/>
    </location>
    <ligand>
        <name>Fe cation</name>
        <dbReference type="ChEBI" id="CHEBI:24875"/>
    </ligand>
</feature>
<gene>
    <name evidence="8" type="primary">hupV</name>
    <name evidence="8" type="ORF">AQPW35_16060</name>
</gene>
<feature type="binding site" evidence="7">
    <location>
        <position position="496"/>
    </location>
    <ligand>
        <name>Mg(2+)</name>
        <dbReference type="ChEBI" id="CHEBI:18420"/>
    </ligand>
</feature>
<dbReference type="InterPro" id="IPR001501">
    <property type="entry name" value="Ni-dep_hyd_lsu"/>
</dbReference>
<evidence type="ECO:0000256" key="6">
    <source>
        <dbReference type="ARBA" id="ARBA00023002"/>
    </source>
</evidence>
<dbReference type="OrthoDB" id="9761717at2"/>
<keyword evidence="4 7" id="KW-0533">Nickel</keyword>
<dbReference type="InterPro" id="IPR050867">
    <property type="entry name" value="NiFe/NiFeSe_hydrgnase_LSU"/>
</dbReference>
<evidence type="ECO:0000256" key="7">
    <source>
        <dbReference type="PIRSR" id="PIRSR601501-1"/>
    </source>
</evidence>
<evidence type="ECO:0000256" key="4">
    <source>
        <dbReference type="ARBA" id="ARBA00022596"/>
    </source>
</evidence>
<proteinExistence type="inferred from homology"/>
<dbReference type="PANTHER" id="PTHR42958">
    <property type="entry name" value="HYDROGENASE-2 LARGE CHAIN"/>
    <property type="match status" value="1"/>
</dbReference>
<organism evidence="8 9">
    <name type="scientific">Pseudaquabacterium pictum</name>
    <dbReference type="NCBI Taxonomy" id="2315236"/>
    <lineage>
        <taxon>Bacteria</taxon>
        <taxon>Pseudomonadati</taxon>
        <taxon>Pseudomonadota</taxon>
        <taxon>Betaproteobacteria</taxon>
        <taxon>Burkholderiales</taxon>
        <taxon>Sphaerotilaceae</taxon>
        <taxon>Pseudaquabacterium</taxon>
    </lineage>
</organism>
<dbReference type="Pfam" id="PF00374">
    <property type="entry name" value="NiFeSe_Hases"/>
    <property type="match status" value="2"/>
</dbReference>
<dbReference type="EMBL" id="BJCL01000003">
    <property type="protein sequence ID" value="GCL62525.1"/>
    <property type="molecule type" value="Genomic_DNA"/>
</dbReference>
<name>A0A480AS49_9BURK</name>
<comment type="similarity">
    <text evidence="3">Belongs to the [NiFe]/[NiFeSe] hydrogenase large subunit family.</text>
</comment>
<comment type="cofactor">
    <cofactor evidence="7">
        <name>Fe cation</name>
        <dbReference type="ChEBI" id="CHEBI:24875"/>
    </cofactor>
</comment>
<comment type="subcellular location">
    <subcellularLocation>
        <location evidence="2">Cell envelope</location>
    </subcellularLocation>
</comment>
<dbReference type="GO" id="GO:0030313">
    <property type="term" value="C:cell envelope"/>
    <property type="evidence" value="ECO:0007669"/>
    <property type="project" value="UniProtKB-SubCell"/>
</dbReference>
<reference evidence="9" key="1">
    <citation type="submission" date="2019-03" db="EMBL/GenBank/DDBJ databases">
        <title>Aquabacterium pictum sp.nov., the first bacteriochlorophyll a-containing freshwater bacterium in the genus Aquabacterium of the class Betaproteobacteria.</title>
        <authorList>
            <person name="Hirose S."/>
            <person name="Tank M."/>
            <person name="Hara E."/>
            <person name="Tamaki H."/>
            <person name="Takaichi S."/>
            <person name="Haruta S."/>
            <person name="Hanada S."/>
        </authorList>
    </citation>
    <scope>NUCLEOTIDE SEQUENCE [LARGE SCALE GENOMIC DNA]</scope>
    <source>
        <strain evidence="9">W35</strain>
    </source>
</reference>
<sequence>MTRLIVGPFNRVEGDLEVTLDISGGQVASARVTAPMYRGFETMLQGKAPHDALVIVPRICGICSVSQTVAAARALASLGGMGTAGGVAMPANGQHLTNLVLATENLADHLTHFYLFFLPDFTRPAYAGRPWHAQAQQRFAPHSGEQVRAAIAARQRWFTLLGTLAGHWPHTQSLEPGGSARPVDAAERTRLLAKVREFRGFLERQLFGLPLEQVASWDDEAAMLAWWAQQPPLAGSDFALWLGIAQDAQLQHLGRGPGRTLSFGAYPQPGGGHALGAGVFDVASATLQAVDTEAIREDATHSWLQHAGGPLHPREGRTLPDADKPGGYSWNKAPRLAGQVVETGAIARQLASGQPLVRDVVARHGATVYTRVLARLVELARVVPMMEAWLQALAIGQPDSAWCVPVPLPDSGQGVGLGEAARGALGHWVRLERGRIANYQIVAPTSWNFSPRDAAGTPGALEQALVGAPVDGAEATPVAVQHIVRSFDPCMVCTVH</sequence>
<dbReference type="InterPro" id="IPR029014">
    <property type="entry name" value="NiFe-Hase_large"/>
</dbReference>
<dbReference type="Gene3D" id="1.10.645.10">
    <property type="entry name" value="Cytochrome-c3 Hydrogenase, chain B"/>
    <property type="match status" value="1"/>
</dbReference>
<dbReference type="GO" id="GO:0008901">
    <property type="term" value="F:ferredoxin hydrogenase activity"/>
    <property type="evidence" value="ECO:0007669"/>
    <property type="project" value="InterPro"/>
</dbReference>
<dbReference type="PROSITE" id="PS00507">
    <property type="entry name" value="NI_HGENASE_L_1"/>
    <property type="match status" value="1"/>
</dbReference>
<feature type="binding site" evidence="7">
    <location>
        <position position="490"/>
    </location>
    <ligand>
        <name>Ni(2+)</name>
        <dbReference type="ChEBI" id="CHEBI:49786"/>
    </ligand>
</feature>
<dbReference type="RefSeq" id="WP_137732277.1">
    <property type="nucleotide sequence ID" value="NZ_BJCL01000003.1"/>
</dbReference>
<protein>
    <submittedName>
        <fullName evidence="8">Hydrogenase large subunit</fullName>
    </submittedName>
</protein>
<feature type="binding site" evidence="7">
    <location>
        <position position="493"/>
    </location>
    <ligand>
        <name>Fe cation</name>
        <dbReference type="ChEBI" id="CHEBI:24875"/>
    </ligand>
</feature>
<comment type="cofactor">
    <cofactor evidence="1 7">
        <name>Ni(2+)</name>
        <dbReference type="ChEBI" id="CHEBI:49786"/>
    </cofactor>
</comment>
<evidence type="ECO:0000256" key="5">
    <source>
        <dbReference type="ARBA" id="ARBA00022723"/>
    </source>
</evidence>
<evidence type="ECO:0000313" key="9">
    <source>
        <dbReference type="Proteomes" id="UP000301751"/>
    </source>
</evidence>
<feature type="binding site" evidence="7">
    <location>
        <position position="60"/>
    </location>
    <ligand>
        <name>Ni(2+)</name>
        <dbReference type="ChEBI" id="CHEBI:49786"/>
    </ligand>
</feature>
<dbReference type="Proteomes" id="UP000301751">
    <property type="component" value="Unassembled WGS sequence"/>
</dbReference>
<feature type="binding site" evidence="7">
    <location>
        <position position="441"/>
    </location>
    <ligand>
        <name>Mg(2+)</name>
        <dbReference type="ChEBI" id="CHEBI:18420"/>
    </ligand>
</feature>
<accession>A0A480AS49</accession>
<dbReference type="InterPro" id="IPR018194">
    <property type="entry name" value="Ni-dep_hyd_lsu_Ni_BS"/>
</dbReference>
<comment type="caution">
    <text evidence="8">The sequence shown here is derived from an EMBL/GenBank/DDBJ whole genome shotgun (WGS) entry which is preliminary data.</text>
</comment>
<evidence type="ECO:0000313" key="8">
    <source>
        <dbReference type="EMBL" id="GCL62525.1"/>
    </source>
</evidence>
<dbReference type="SUPFAM" id="SSF56762">
    <property type="entry name" value="HydB/Nqo4-like"/>
    <property type="match status" value="1"/>
</dbReference>
<keyword evidence="9" id="KW-1185">Reference proteome</keyword>
<dbReference type="GO" id="GO:0016151">
    <property type="term" value="F:nickel cation binding"/>
    <property type="evidence" value="ECO:0007669"/>
    <property type="project" value="InterPro"/>
</dbReference>
<keyword evidence="5 7" id="KW-0479">Metal-binding</keyword>
<feature type="binding site" evidence="7">
    <location>
        <position position="63"/>
    </location>
    <ligand>
        <name>Ni(2+)</name>
        <dbReference type="ChEBI" id="CHEBI:49786"/>
    </ligand>
</feature>
<evidence type="ECO:0000256" key="3">
    <source>
        <dbReference type="ARBA" id="ARBA00009292"/>
    </source>
</evidence>
<keyword evidence="6" id="KW-0560">Oxidoreductase</keyword>
<feature type="binding site" evidence="7">
    <location>
        <position position="41"/>
    </location>
    <ligand>
        <name>Mg(2+)</name>
        <dbReference type="ChEBI" id="CHEBI:18420"/>
    </ligand>
</feature>
<dbReference type="AlphaFoldDB" id="A0A480AS49"/>